<evidence type="ECO:0000256" key="1">
    <source>
        <dbReference type="ARBA" id="ARBA00004613"/>
    </source>
</evidence>
<sequence length="89" mass="8633">AAPATPPPPPPPPPVKAGGSRGAGGSRCALRSVTLRVSELGLGYPSPETVLFRYCGGGCPSPPTNHGLVLARLRPGGVQGGVPGGAGPC</sequence>
<dbReference type="AlphaFoldDB" id="A0A7L3W732"/>
<feature type="domain" description="TGF-beta family profile" evidence="8">
    <location>
        <begin position="18"/>
        <end position="89"/>
    </location>
</feature>
<organism evidence="9 10">
    <name type="scientific">Atlantisia rogersi</name>
    <name type="common">Inaccessible Island rail</name>
    <dbReference type="NCBI Taxonomy" id="2478892"/>
    <lineage>
        <taxon>Eukaryota</taxon>
        <taxon>Metazoa</taxon>
        <taxon>Chordata</taxon>
        <taxon>Craniata</taxon>
        <taxon>Vertebrata</taxon>
        <taxon>Euteleostomi</taxon>
        <taxon>Archelosauria</taxon>
        <taxon>Archosauria</taxon>
        <taxon>Dinosauria</taxon>
        <taxon>Saurischia</taxon>
        <taxon>Theropoda</taxon>
        <taxon>Coelurosauria</taxon>
        <taxon>Aves</taxon>
        <taxon>Neognathae</taxon>
        <taxon>Neoaves</taxon>
        <taxon>Gruiformes</taxon>
        <taxon>Rallidae</taxon>
        <taxon>Atlantisia</taxon>
    </lineage>
</organism>
<comment type="similarity">
    <text evidence="2">Belongs to the TGF-beta family. GDNF subfamily.</text>
</comment>
<dbReference type="PROSITE" id="PS51362">
    <property type="entry name" value="TGF_BETA_2"/>
    <property type="match status" value="1"/>
</dbReference>
<keyword evidence="3" id="KW-0964">Secreted</keyword>
<dbReference type="GO" id="GO:0008083">
    <property type="term" value="F:growth factor activity"/>
    <property type="evidence" value="ECO:0007669"/>
    <property type="project" value="UniProtKB-KW"/>
</dbReference>
<proteinExistence type="inferred from homology"/>
<name>A0A7L3W732_9GRUI</name>
<keyword evidence="6" id="KW-1015">Disulfide bond</keyword>
<evidence type="ECO:0000256" key="6">
    <source>
        <dbReference type="ARBA" id="ARBA00023157"/>
    </source>
</evidence>
<dbReference type="InterPro" id="IPR001839">
    <property type="entry name" value="TGF-b_C"/>
</dbReference>
<feature type="compositionally biased region" description="Pro residues" evidence="7">
    <location>
        <begin position="1"/>
        <end position="15"/>
    </location>
</feature>
<evidence type="ECO:0000313" key="10">
    <source>
        <dbReference type="Proteomes" id="UP000518911"/>
    </source>
</evidence>
<dbReference type="InterPro" id="IPR029034">
    <property type="entry name" value="Cystine-knot_cytokine"/>
</dbReference>
<dbReference type="GO" id="GO:0005576">
    <property type="term" value="C:extracellular region"/>
    <property type="evidence" value="ECO:0007669"/>
    <property type="project" value="UniProtKB-SubCell"/>
</dbReference>
<feature type="non-terminal residue" evidence="9">
    <location>
        <position position="1"/>
    </location>
</feature>
<dbReference type="OrthoDB" id="9936891at2759"/>
<protein>
    <submittedName>
        <fullName evidence="9">PSPN protein</fullName>
    </submittedName>
</protein>
<keyword evidence="10" id="KW-1185">Reference proteome</keyword>
<dbReference type="PANTHER" id="PTHR12173:SF8">
    <property type="entry name" value="PERSEPHIN"/>
    <property type="match status" value="1"/>
</dbReference>
<dbReference type="GO" id="GO:0030116">
    <property type="term" value="F:glial cell-derived neurotrophic factor receptor binding"/>
    <property type="evidence" value="ECO:0007669"/>
    <property type="project" value="InterPro"/>
</dbReference>
<dbReference type="GO" id="GO:0048731">
    <property type="term" value="P:system development"/>
    <property type="evidence" value="ECO:0007669"/>
    <property type="project" value="UniProtKB-ARBA"/>
</dbReference>
<keyword evidence="4" id="KW-0732">Signal</keyword>
<evidence type="ECO:0000256" key="2">
    <source>
        <dbReference type="ARBA" id="ARBA00009832"/>
    </source>
</evidence>
<evidence type="ECO:0000256" key="4">
    <source>
        <dbReference type="ARBA" id="ARBA00022729"/>
    </source>
</evidence>
<evidence type="ECO:0000259" key="8">
    <source>
        <dbReference type="PROSITE" id="PS51362"/>
    </source>
</evidence>
<dbReference type="GO" id="GO:0030971">
    <property type="term" value="F:receptor tyrosine kinase binding"/>
    <property type="evidence" value="ECO:0007669"/>
    <property type="project" value="InterPro"/>
</dbReference>
<comment type="subcellular location">
    <subcellularLocation>
        <location evidence="1">Secreted</location>
    </subcellularLocation>
</comment>
<evidence type="ECO:0000256" key="5">
    <source>
        <dbReference type="ARBA" id="ARBA00023030"/>
    </source>
</evidence>
<dbReference type="Proteomes" id="UP000518911">
    <property type="component" value="Unassembled WGS sequence"/>
</dbReference>
<evidence type="ECO:0000256" key="7">
    <source>
        <dbReference type="SAM" id="MobiDB-lite"/>
    </source>
</evidence>
<dbReference type="Gene3D" id="2.10.90.10">
    <property type="entry name" value="Cystine-knot cytokines"/>
    <property type="match status" value="1"/>
</dbReference>
<dbReference type="EMBL" id="VZUJ01048496">
    <property type="protein sequence ID" value="NXV72532.1"/>
    <property type="molecule type" value="Genomic_DNA"/>
</dbReference>
<dbReference type="PANTHER" id="PTHR12173">
    <property type="entry name" value="GDNF SUBFAMILY OF TGF-BETA FAMILY"/>
    <property type="match status" value="1"/>
</dbReference>
<gene>
    <name evidence="9" type="primary">Pspn</name>
    <name evidence="9" type="ORF">ATLROG_R14587</name>
</gene>
<feature type="region of interest" description="Disordered" evidence="7">
    <location>
        <begin position="1"/>
        <end position="26"/>
    </location>
</feature>
<dbReference type="SUPFAM" id="SSF57501">
    <property type="entry name" value="Cystine-knot cytokines"/>
    <property type="match status" value="1"/>
</dbReference>
<dbReference type="InterPro" id="IPR043401">
    <property type="entry name" value="GDNF_fam"/>
</dbReference>
<accession>A0A7L3W732</accession>
<feature type="non-terminal residue" evidence="9">
    <location>
        <position position="89"/>
    </location>
</feature>
<keyword evidence="5" id="KW-0339">Growth factor</keyword>
<evidence type="ECO:0000256" key="3">
    <source>
        <dbReference type="ARBA" id="ARBA00022525"/>
    </source>
</evidence>
<comment type="caution">
    <text evidence="9">The sequence shown here is derived from an EMBL/GenBank/DDBJ whole genome shotgun (WGS) entry which is preliminary data.</text>
</comment>
<reference evidence="9 10" key="1">
    <citation type="submission" date="2019-09" db="EMBL/GenBank/DDBJ databases">
        <title>Bird 10,000 Genomes (B10K) Project - Family phase.</title>
        <authorList>
            <person name="Zhang G."/>
        </authorList>
    </citation>
    <scope>NUCLEOTIDE SEQUENCE [LARGE SCALE GENOMIC DNA]</scope>
    <source>
        <strain evidence="9">OUT-0055</strain>
        <tissue evidence="9">Blood</tissue>
    </source>
</reference>
<evidence type="ECO:0000313" key="9">
    <source>
        <dbReference type="EMBL" id="NXV72532.1"/>
    </source>
</evidence>